<dbReference type="RefSeq" id="WP_044230171.1">
    <property type="nucleotide sequence ID" value="NZ_JPOS01000105.1"/>
</dbReference>
<organism evidence="1 2">
    <name type="scientific">Phaeodactylibacter xiamenensis</name>
    <dbReference type="NCBI Taxonomy" id="1524460"/>
    <lineage>
        <taxon>Bacteria</taxon>
        <taxon>Pseudomonadati</taxon>
        <taxon>Bacteroidota</taxon>
        <taxon>Saprospiria</taxon>
        <taxon>Saprospirales</taxon>
        <taxon>Haliscomenobacteraceae</taxon>
        <taxon>Phaeodactylibacter</taxon>
    </lineage>
</organism>
<evidence type="ECO:0000313" key="2">
    <source>
        <dbReference type="Proteomes" id="UP000029736"/>
    </source>
</evidence>
<name>A0A098RXG9_9BACT</name>
<proteinExistence type="predicted"/>
<dbReference type="STRING" id="1524460.IX84_31290"/>
<keyword evidence="2" id="KW-1185">Reference proteome</keyword>
<dbReference type="Proteomes" id="UP000029736">
    <property type="component" value="Unassembled WGS sequence"/>
</dbReference>
<dbReference type="EMBL" id="JPOS01000105">
    <property type="protein sequence ID" value="KGE84864.1"/>
    <property type="molecule type" value="Genomic_DNA"/>
</dbReference>
<reference evidence="1 2" key="1">
    <citation type="journal article" date="2014" name="Int. J. Syst. Evol. Microbiol.">
        <title>Phaeodactylibacter xiamenensis gen. nov., sp. nov., a member of the family Saprospiraceae isolated from the marine alga Phaeodactylum tricornutum.</title>
        <authorList>
            <person name="Chen Z.Jr."/>
            <person name="Lei X."/>
            <person name="Lai Q."/>
            <person name="Li Y."/>
            <person name="Zhang B."/>
            <person name="Zhang J."/>
            <person name="Zhang H."/>
            <person name="Yang L."/>
            <person name="Zheng W."/>
            <person name="Tian Y."/>
            <person name="Yu Z."/>
            <person name="Xu H.Jr."/>
            <person name="Zheng T."/>
        </authorList>
    </citation>
    <scope>NUCLEOTIDE SEQUENCE [LARGE SCALE GENOMIC DNA]</scope>
    <source>
        <strain evidence="1 2">KD52</strain>
    </source>
</reference>
<accession>A0A098RXG9</accession>
<comment type="caution">
    <text evidence="1">The sequence shown here is derived from an EMBL/GenBank/DDBJ whole genome shotgun (WGS) entry which is preliminary data.</text>
</comment>
<gene>
    <name evidence="1" type="ORF">IX84_31290</name>
</gene>
<protein>
    <submittedName>
        <fullName evidence="1">Uncharacterized protein</fullName>
    </submittedName>
</protein>
<dbReference type="AlphaFoldDB" id="A0A098RXG9"/>
<evidence type="ECO:0000313" key="1">
    <source>
        <dbReference type="EMBL" id="KGE84864.1"/>
    </source>
</evidence>
<sequence length="86" mass="10054">MKRLDSRLLESPEFEMGPFLETVKRIKRQPITMATHKLGKNLRLKMRNEIPLQASKARLRHHRLLLPALVLVKSDEKVNFRIPACV</sequence>